<protein>
    <submittedName>
        <fullName evidence="4">PA domain-containing protein</fullName>
    </submittedName>
</protein>
<dbReference type="RefSeq" id="WP_192288008.1">
    <property type="nucleotide sequence ID" value="NZ_JAYFUH010000249.1"/>
</dbReference>
<accession>A0ABU5V7N5</accession>
<feature type="domain" description="PA" evidence="3">
    <location>
        <begin position="304"/>
        <end position="398"/>
    </location>
</feature>
<feature type="region of interest" description="Disordered" evidence="1">
    <location>
        <begin position="28"/>
        <end position="53"/>
    </location>
</feature>
<proteinExistence type="predicted"/>
<feature type="chain" id="PRO_5046826587" evidence="2">
    <location>
        <begin position="22"/>
        <end position="564"/>
    </location>
</feature>
<dbReference type="Pfam" id="PF02225">
    <property type="entry name" value="PA"/>
    <property type="match status" value="1"/>
</dbReference>
<dbReference type="Proteomes" id="UP001301653">
    <property type="component" value="Unassembled WGS sequence"/>
</dbReference>
<evidence type="ECO:0000259" key="3">
    <source>
        <dbReference type="Pfam" id="PF02225"/>
    </source>
</evidence>
<evidence type="ECO:0000313" key="4">
    <source>
        <dbReference type="EMBL" id="MEA5668972.1"/>
    </source>
</evidence>
<dbReference type="InterPro" id="IPR046450">
    <property type="entry name" value="PA_dom_sf"/>
</dbReference>
<keyword evidence="5" id="KW-1185">Reference proteome</keyword>
<evidence type="ECO:0000256" key="1">
    <source>
        <dbReference type="SAM" id="MobiDB-lite"/>
    </source>
</evidence>
<dbReference type="SUPFAM" id="SSF55486">
    <property type="entry name" value="Metalloproteases ('zincins'), catalytic domain"/>
    <property type="match status" value="1"/>
</dbReference>
<dbReference type="SUPFAM" id="SSF52025">
    <property type="entry name" value="PA domain"/>
    <property type="match status" value="1"/>
</dbReference>
<gene>
    <name evidence="4" type="ORF">VA603_15610</name>
</gene>
<comment type="caution">
    <text evidence="4">The sequence shown here is derived from an EMBL/GenBank/DDBJ whole genome shotgun (WGS) entry which is preliminary data.</text>
</comment>
<dbReference type="EMBL" id="JAYFUH010000249">
    <property type="protein sequence ID" value="MEA5668972.1"/>
    <property type="molecule type" value="Genomic_DNA"/>
</dbReference>
<dbReference type="InterPro" id="IPR003137">
    <property type="entry name" value="PA_domain"/>
</dbReference>
<keyword evidence="2" id="KW-0732">Signal</keyword>
<dbReference type="Gene3D" id="3.50.30.30">
    <property type="match status" value="1"/>
</dbReference>
<reference evidence="4 5" key="1">
    <citation type="submission" date="2023-12" db="EMBL/GenBank/DDBJ databases">
        <title>Stenotrophomonas guangdongensis sp. nov., isolated from wilted pepper plants (Capsicum annuum).</title>
        <authorList>
            <person name="Qiu M."/>
            <person name="Li Y."/>
            <person name="Liu Q."/>
            <person name="Zhang X."/>
            <person name="Huang Y."/>
            <person name="Guo R."/>
            <person name="Hu M."/>
            <person name="Zhou J."/>
            <person name="Zhou X."/>
        </authorList>
    </citation>
    <scope>NUCLEOTIDE SEQUENCE [LARGE SCALE GENOMIC DNA]</scope>
    <source>
        <strain evidence="4 5">MH1</strain>
    </source>
</reference>
<evidence type="ECO:0000256" key="2">
    <source>
        <dbReference type="SAM" id="SignalP"/>
    </source>
</evidence>
<organism evidence="4 5">
    <name type="scientific">Stenotrophomonas capsici</name>
    <dbReference type="NCBI Taxonomy" id="3110230"/>
    <lineage>
        <taxon>Bacteria</taxon>
        <taxon>Pseudomonadati</taxon>
        <taxon>Pseudomonadota</taxon>
        <taxon>Gammaproteobacteria</taxon>
        <taxon>Lysobacterales</taxon>
        <taxon>Lysobacteraceae</taxon>
        <taxon>Stenotrophomonas</taxon>
    </lineage>
</organism>
<feature type="signal peptide" evidence="2">
    <location>
        <begin position="1"/>
        <end position="21"/>
    </location>
</feature>
<sequence length="564" mass="57215">MKTHLLCALIGASLFAASAEAAVITPVNQDPVGKGLNDPTARAPEGGNPGKTVGEQRRIVYRYAADLWGAVLNSDVETFVGASFQDLTCTATGGTLGSAGAAWIATSAPSGSQLGMIYHGPLANAINGSRISISSSGTDITSRFNNNLGGTNPDGTPCMTGSGWYYGLDGKTPAGQINFLDVVLHEIGHGLGFSGFVGYTSGRLGERTGIPSYYGYSDVYTDNAFDNLTGKRFTDASMTNALRATSIKTRGGPAWNGASTRAQAPLWLDPAVVLSISGISPTLVTQFYGTASFGPKATSDNFAGSVVVANDGTGSDTADACEALPAGSLTGKVAYINRGGCAFEIKAANAEAAGAVAAIIGNVASSGDPGTAPGMAEDATVTANIPTVSVNLTDANRIKAGAQGGAAMTAALGEVAGQMAGADPSGRPLLYAPATVASGSSFSHFESVLIPDALMEPANSDETDGARIVDLTLGVFADEGWVLNTGTARIGTCDTGVKLFKNPGLIAGANVQAQDRLCRTSANGNRGAYLRCMNDTASDLKALGMVSNVEQASIRSCAAKVTSL</sequence>
<evidence type="ECO:0000313" key="5">
    <source>
        <dbReference type="Proteomes" id="UP001301653"/>
    </source>
</evidence>
<name>A0ABU5V7N5_9GAMM</name>